<keyword evidence="3" id="KW-1185">Reference proteome</keyword>
<name>A0AA36GN95_CYLNA</name>
<dbReference type="AlphaFoldDB" id="A0AA36GN95"/>
<dbReference type="EMBL" id="CATQJL010000112">
    <property type="protein sequence ID" value="CAJ0595139.1"/>
    <property type="molecule type" value="Genomic_DNA"/>
</dbReference>
<dbReference type="Gene3D" id="3.30.505.10">
    <property type="entry name" value="SH2 domain"/>
    <property type="match status" value="1"/>
</dbReference>
<comment type="caution">
    <text evidence="2">The sequence shown here is derived from an EMBL/GenBank/DDBJ whole genome shotgun (WGS) entry which is preliminary data.</text>
</comment>
<dbReference type="InterPro" id="IPR001496">
    <property type="entry name" value="SOCS_box"/>
</dbReference>
<organism evidence="2 3">
    <name type="scientific">Cylicocyclus nassatus</name>
    <name type="common">Nematode worm</name>
    <dbReference type="NCBI Taxonomy" id="53992"/>
    <lineage>
        <taxon>Eukaryota</taxon>
        <taxon>Metazoa</taxon>
        <taxon>Ecdysozoa</taxon>
        <taxon>Nematoda</taxon>
        <taxon>Chromadorea</taxon>
        <taxon>Rhabditida</taxon>
        <taxon>Rhabditina</taxon>
        <taxon>Rhabditomorpha</taxon>
        <taxon>Strongyloidea</taxon>
        <taxon>Strongylidae</taxon>
        <taxon>Cylicocyclus</taxon>
    </lineage>
</organism>
<evidence type="ECO:0000313" key="3">
    <source>
        <dbReference type="Proteomes" id="UP001176961"/>
    </source>
</evidence>
<reference evidence="2" key="1">
    <citation type="submission" date="2023-07" db="EMBL/GenBank/DDBJ databases">
        <authorList>
            <consortium name="CYATHOMIX"/>
        </authorList>
    </citation>
    <scope>NUCLEOTIDE SEQUENCE</scope>
    <source>
        <strain evidence="2">N/A</strain>
    </source>
</reference>
<gene>
    <name evidence="2" type="ORF">CYNAS_LOCUS7122</name>
</gene>
<sequence length="111" mass="13092">MVDLLKHAIQIWFSRERDIFIHRRGAEAEASSIHLRYPLSRIQLLPRLQYLSRLKIRLLSRADELPTLQLPPPLLAYVLDPKFLIPNIRERLQVLEDRKEKLGLTQQAMAM</sequence>
<dbReference type="PROSITE" id="PS50225">
    <property type="entry name" value="SOCS"/>
    <property type="match status" value="1"/>
</dbReference>
<evidence type="ECO:0000259" key="1">
    <source>
        <dbReference type="PROSITE" id="PS50225"/>
    </source>
</evidence>
<evidence type="ECO:0000313" key="2">
    <source>
        <dbReference type="EMBL" id="CAJ0595139.1"/>
    </source>
</evidence>
<dbReference type="Proteomes" id="UP001176961">
    <property type="component" value="Unassembled WGS sequence"/>
</dbReference>
<protein>
    <recommendedName>
        <fullName evidence="1">SOCS box domain-containing protein</fullName>
    </recommendedName>
</protein>
<proteinExistence type="predicted"/>
<accession>A0AA36GN95</accession>
<dbReference type="InterPro" id="IPR036860">
    <property type="entry name" value="SH2_dom_sf"/>
</dbReference>
<feature type="domain" description="SOCS box" evidence="1">
    <location>
        <begin position="34"/>
        <end position="84"/>
    </location>
</feature>